<evidence type="ECO:0000256" key="1">
    <source>
        <dbReference type="SAM" id="MobiDB-lite"/>
    </source>
</evidence>
<name>A0ABY9BQX2_VITVI</name>
<organism evidence="2 3">
    <name type="scientific">Vitis vinifera</name>
    <name type="common">Grape</name>
    <dbReference type="NCBI Taxonomy" id="29760"/>
    <lineage>
        <taxon>Eukaryota</taxon>
        <taxon>Viridiplantae</taxon>
        <taxon>Streptophyta</taxon>
        <taxon>Embryophyta</taxon>
        <taxon>Tracheophyta</taxon>
        <taxon>Spermatophyta</taxon>
        <taxon>Magnoliopsida</taxon>
        <taxon>eudicotyledons</taxon>
        <taxon>Gunneridae</taxon>
        <taxon>Pentapetalae</taxon>
        <taxon>rosids</taxon>
        <taxon>Vitales</taxon>
        <taxon>Vitaceae</taxon>
        <taxon>Viteae</taxon>
        <taxon>Vitis</taxon>
    </lineage>
</organism>
<feature type="region of interest" description="Disordered" evidence="1">
    <location>
        <begin position="1"/>
        <end position="34"/>
    </location>
</feature>
<sequence>MAAQKGSGCETSRWNVDGEEFPGVRHPDGNGGEGFPCVRHLDGMAAEKDSGCETPGWKWRRRRISCVRHPDGKAAKRDSVCETPRWKGGGEEFRMCNIRIR</sequence>
<evidence type="ECO:0000313" key="2">
    <source>
        <dbReference type="EMBL" id="WJZ84977.1"/>
    </source>
</evidence>
<proteinExistence type="predicted"/>
<reference evidence="2 3" key="1">
    <citation type="journal article" date="2023" name="Hortic Res">
        <title>The complete reference genome for grapevine (Vitis vinifera L.) genetics and breeding.</title>
        <authorList>
            <person name="Shi X."/>
            <person name="Cao S."/>
            <person name="Wang X."/>
            <person name="Huang S."/>
            <person name="Wang Y."/>
            <person name="Liu Z."/>
            <person name="Liu W."/>
            <person name="Leng X."/>
            <person name="Peng Y."/>
            <person name="Wang N."/>
            <person name="Wang Y."/>
            <person name="Ma Z."/>
            <person name="Xu X."/>
            <person name="Zhang F."/>
            <person name="Xue H."/>
            <person name="Zhong H."/>
            <person name="Wang Y."/>
            <person name="Zhang K."/>
            <person name="Velt A."/>
            <person name="Avia K."/>
            <person name="Holtgrawe D."/>
            <person name="Grimplet J."/>
            <person name="Matus J.T."/>
            <person name="Ware D."/>
            <person name="Wu X."/>
            <person name="Wang H."/>
            <person name="Liu C."/>
            <person name="Fang Y."/>
            <person name="Rustenholz C."/>
            <person name="Cheng Z."/>
            <person name="Xiao H."/>
            <person name="Zhou Y."/>
        </authorList>
    </citation>
    <scope>NUCLEOTIDE SEQUENCE [LARGE SCALE GENOMIC DNA]</scope>
    <source>
        <strain evidence="3">cv. Pinot noir / PN40024</strain>
        <tissue evidence="2">Leaf</tissue>
    </source>
</reference>
<evidence type="ECO:0000313" key="3">
    <source>
        <dbReference type="Proteomes" id="UP001227230"/>
    </source>
</evidence>
<keyword evidence="3" id="KW-1185">Reference proteome</keyword>
<accession>A0ABY9BQX2</accession>
<gene>
    <name evidence="2" type="ORF">VitviT2T_004549</name>
</gene>
<dbReference type="Proteomes" id="UP001227230">
    <property type="component" value="Chromosome 4"/>
</dbReference>
<dbReference type="EMBL" id="CP126651">
    <property type="protein sequence ID" value="WJZ84977.1"/>
    <property type="molecule type" value="Genomic_DNA"/>
</dbReference>
<protein>
    <submittedName>
        <fullName evidence="2">Uncharacterized protein</fullName>
    </submittedName>
</protein>